<dbReference type="AlphaFoldDB" id="A0A6H2A1M5"/>
<sequence>MRGTGTVTVTVFASCFHKLNRYGRVIDARDVDLVIREFEEYDFGTLEEAAEWVTEEVRKIRNIRIRTRISAESASSECEMM</sequence>
<reference evidence="1" key="1">
    <citation type="submission" date="2020-03" db="EMBL/GenBank/DDBJ databases">
        <title>The deep terrestrial virosphere.</title>
        <authorList>
            <person name="Holmfeldt K."/>
            <person name="Nilsson E."/>
            <person name="Simone D."/>
            <person name="Lopez-Fernandez M."/>
            <person name="Wu X."/>
            <person name="de Brujin I."/>
            <person name="Lundin D."/>
            <person name="Andersson A."/>
            <person name="Bertilsson S."/>
            <person name="Dopson M."/>
        </authorList>
    </citation>
    <scope>NUCLEOTIDE SEQUENCE</scope>
    <source>
        <strain evidence="2">MM415A01379</strain>
        <strain evidence="3">MM415B04345</strain>
        <strain evidence="1">TM448A03744</strain>
    </source>
</reference>
<dbReference type="EMBL" id="MT143126">
    <property type="protein sequence ID" value="QJA93157.1"/>
    <property type="molecule type" value="Genomic_DNA"/>
</dbReference>
<accession>A0A6H2A1M5</accession>
<evidence type="ECO:0000313" key="2">
    <source>
        <dbReference type="EMBL" id="QJA77018.1"/>
    </source>
</evidence>
<evidence type="ECO:0000313" key="1">
    <source>
        <dbReference type="EMBL" id="QJA53612.1"/>
    </source>
</evidence>
<gene>
    <name evidence="2" type="ORF">MM415A01379_0014</name>
    <name evidence="3" type="ORF">MM415B04345_0008</name>
    <name evidence="1" type="ORF">TM448A03744_0010</name>
</gene>
<organism evidence="1">
    <name type="scientific">viral metagenome</name>
    <dbReference type="NCBI Taxonomy" id="1070528"/>
    <lineage>
        <taxon>unclassified sequences</taxon>
        <taxon>metagenomes</taxon>
        <taxon>organismal metagenomes</taxon>
    </lineage>
</organism>
<protein>
    <submittedName>
        <fullName evidence="1">Uncharacterized protein</fullName>
    </submittedName>
</protein>
<name>A0A6H2A1M5_9ZZZZ</name>
<evidence type="ECO:0000313" key="3">
    <source>
        <dbReference type="EMBL" id="QJA93157.1"/>
    </source>
</evidence>
<proteinExistence type="predicted"/>
<dbReference type="EMBL" id="MT142258">
    <property type="protein sequence ID" value="QJA77018.1"/>
    <property type="molecule type" value="Genomic_DNA"/>
</dbReference>
<dbReference type="EMBL" id="MT144435">
    <property type="protein sequence ID" value="QJA53612.1"/>
    <property type="molecule type" value="Genomic_DNA"/>
</dbReference>
<dbReference type="PROSITE" id="PS51257">
    <property type="entry name" value="PROKAR_LIPOPROTEIN"/>
    <property type="match status" value="1"/>
</dbReference>